<evidence type="ECO:0000259" key="1">
    <source>
        <dbReference type="Pfam" id="PF10502"/>
    </source>
</evidence>
<organism evidence="2">
    <name type="scientific">Geobacter sp. (strain M21)</name>
    <dbReference type="NCBI Taxonomy" id="443144"/>
    <lineage>
        <taxon>Bacteria</taxon>
        <taxon>Pseudomonadati</taxon>
        <taxon>Thermodesulfobacteriota</taxon>
        <taxon>Desulfuromonadia</taxon>
        <taxon>Geobacterales</taxon>
        <taxon>Geobacteraceae</taxon>
        <taxon>Geobacter</taxon>
    </lineage>
</organism>
<dbReference type="Gene3D" id="2.10.109.10">
    <property type="entry name" value="Umud Fragment, subunit A"/>
    <property type="match status" value="1"/>
</dbReference>
<dbReference type="Pfam" id="PF10502">
    <property type="entry name" value="Peptidase_S26"/>
    <property type="match status" value="1"/>
</dbReference>
<sequence>MAIHVRDERALRKVVAVLLLLGALQGLNAHFRGEFWLNLTDSEPIGLYRVHQVDREIRRGEMIVMEVPSEFRPYVYGRGWLPEGWALFKHVGAVAGDVYCVVESWLIVNGKPVGPVYLVDEEGRPLPQLKGCKEIPEGYFLPVATRIPRSFDGRYMGPVHLALIQGVARPILTLE</sequence>
<dbReference type="KEGG" id="gem:GM21_2356"/>
<dbReference type="EMBL" id="CP001661">
    <property type="protein sequence ID" value="ACT18404.1"/>
    <property type="molecule type" value="Genomic_DNA"/>
</dbReference>
<proteinExistence type="predicted"/>
<dbReference type="STRING" id="443144.GM21_2356"/>
<dbReference type="AlphaFoldDB" id="C6DZ96"/>
<dbReference type="SUPFAM" id="SSF51306">
    <property type="entry name" value="LexA/Signal peptidase"/>
    <property type="match status" value="1"/>
</dbReference>
<dbReference type="MEROPS" id="S26.014"/>
<dbReference type="OrthoDB" id="5360818at2"/>
<dbReference type="InterPro" id="IPR036286">
    <property type="entry name" value="LexA/Signal_pep-like_sf"/>
</dbReference>
<dbReference type="GO" id="GO:0006465">
    <property type="term" value="P:signal peptide processing"/>
    <property type="evidence" value="ECO:0007669"/>
    <property type="project" value="InterPro"/>
</dbReference>
<evidence type="ECO:0000313" key="2">
    <source>
        <dbReference type="EMBL" id="ACT18404.1"/>
    </source>
</evidence>
<dbReference type="GO" id="GO:0004252">
    <property type="term" value="F:serine-type endopeptidase activity"/>
    <property type="evidence" value="ECO:0007669"/>
    <property type="project" value="InterPro"/>
</dbReference>
<name>C6DZ96_GEOSM</name>
<gene>
    <name evidence="2" type="ordered locus">GM21_2356</name>
</gene>
<dbReference type="InterPro" id="IPR019533">
    <property type="entry name" value="Peptidase_S26"/>
</dbReference>
<protein>
    <submittedName>
        <fullName evidence="2">Conjugal transfer protein TraF</fullName>
    </submittedName>
</protein>
<dbReference type="eggNOG" id="COG4959">
    <property type="taxonomic scope" value="Bacteria"/>
</dbReference>
<dbReference type="HOGENOM" id="CLU_104604_3_0_7"/>
<accession>C6DZ96</accession>
<reference evidence="2" key="1">
    <citation type="submission" date="2009-07" db="EMBL/GenBank/DDBJ databases">
        <title>Complete sequence of Geobacter sp. M21.</title>
        <authorList>
            <consortium name="US DOE Joint Genome Institute"/>
            <person name="Lucas S."/>
            <person name="Copeland A."/>
            <person name="Lapidus A."/>
            <person name="Glavina del Rio T."/>
            <person name="Dalin E."/>
            <person name="Tice H."/>
            <person name="Bruce D."/>
            <person name="Goodwin L."/>
            <person name="Pitluck S."/>
            <person name="Saunders E."/>
            <person name="Brettin T."/>
            <person name="Detter J.C."/>
            <person name="Han C."/>
            <person name="Larimer F."/>
            <person name="Land M."/>
            <person name="Hauser L."/>
            <person name="Kyrpides N."/>
            <person name="Ovchinnikova G."/>
            <person name="Lovley D."/>
        </authorList>
    </citation>
    <scope>NUCLEOTIDE SEQUENCE [LARGE SCALE GENOMIC DNA]</scope>
    <source>
        <strain evidence="2">M21</strain>
    </source>
</reference>
<feature type="domain" description="Peptidase S26" evidence="1">
    <location>
        <begin position="37"/>
        <end position="169"/>
    </location>
</feature>